<name>K6ZKY2_9ALTE</name>
<dbReference type="PANTHER" id="PTHR30590:SF2">
    <property type="entry name" value="INNER MEMBRANE PROTEIN"/>
    <property type="match status" value="1"/>
</dbReference>
<protein>
    <recommendedName>
        <fullName evidence="2">DUF418 domain-containing protein</fullName>
    </recommendedName>
</protein>
<sequence>MSNNNERLHVLDALRGLALFGILLANIRFFTGWDFADNELKKALAGSYLEYYEWLHILLVDGKFYTVFSLLFGVGFAIQLQSLKTKGAGAAIVYVRRLAILFLIGFIHMTQFWFGDILTTYAILGLALLAFYRCSDRFILGAAAVAFFTPMIGYLIAWYGSIAMDFGFYAVGQNGLASNISGFSGSIIDVQASGNWREYFAFNQAGSFIKLAYYLESWRFVKIFFVMLVGLWVGRQIIQHQLLQNIPFIKRVALGGLLIGLPMSFFYAKLGVVTAFAGPANLTGFLRMTAYTLSVFPLGFAYAALFVLAWQKGSHLLHFFTYAGKMALTNYLLQTAIGVFIFYGIGGGLTGKIEPHVFIIFAVLIFAAQVVMSKLWLKWFQYGPIEWMWRCCTYGQIQQLRKASRDKISLN</sequence>
<evidence type="ECO:0000259" key="2">
    <source>
        <dbReference type="Pfam" id="PF04235"/>
    </source>
</evidence>
<feature type="transmembrane region" description="Helical" evidence="1">
    <location>
        <begin position="51"/>
        <end position="76"/>
    </location>
</feature>
<dbReference type="EMBL" id="BAEQ01000046">
    <property type="protein sequence ID" value="GAC29548.1"/>
    <property type="molecule type" value="Genomic_DNA"/>
</dbReference>
<evidence type="ECO:0000313" key="3">
    <source>
        <dbReference type="EMBL" id="GAC29548.1"/>
    </source>
</evidence>
<evidence type="ECO:0000256" key="1">
    <source>
        <dbReference type="SAM" id="Phobius"/>
    </source>
</evidence>
<reference evidence="4" key="1">
    <citation type="journal article" date="2014" name="Environ. Microbiol.">
        <title>Comparative genomics of the marine bacterial genus Glaciecola reveals the high degree of genomic diversity and genomic characteristic for cold adaptation.</title>
        <authorList>
            <person name="Qin Q.L."/>
            <person name="Xie B.B."/>
            <person name="Yu Y."/>
            <person name="Shu Y.L."/>
            <person name="Rong J.C."/>
            <person name="Zhang Y.J."/>
            <person name="Zhao D.L."/>
            <person name="Chen X.L."/>
            <person name="Zhang X.Y."/>
            <person name="Chen B."/>
            <person name="Zhou B.C."/>
            <person name="Zhang Y.Z."/>
        </authorList>
    </citation>
    <scope>NUCLEOTIDE SEQUENCE [LARGE SCALE GENOMIC DNA]</scope>
    <source>
        <strain evidence="4">ACAM 615</strain>
    </source>
</reference>
<keyword evidence="1" id="KW-0472">Membrane</keyword>
<keyword evidence="1" id="KW-1133">Transmembrane helix</keyword>
<dbReference type="Pfam" id="PF04235">
    <property type="entry name" value="DUF418"/>
    <property type="match status" value="1"/>
</dbReference>
<feature type="transmembrane region" description="Helical" evidence="1">
    <location>
        <begin position="138"/>
        <end position="159"/>
    </location>
</feature>
<feature type="domain" description="DUF418" evidence="2">
    <location>
        <begin position="234"/>
        <end position="395"/>
    </location>
</feature>
<comment type="caution">
    <text evidence="3">The sequence shown here is derived from an EMBL/GenBank/DDBJ whole genome shotgun (WGS) entry which is preliminary data.</text>
</comment>
<dbReference type="STRING" id="1121922.GCA_000428905_03809"/>
<dbReference type="OrthoDB" id="9807744at2"/>
<feature type="transmembrane region" description="Helical" evidence="1">
    <location>
        <begin position="357"/>
        <end position="377"/>
    </location>
</feature>
<keyword evidence="1" id="KW-0812">Transmembrane</keyword>
<dbReference type="AlphaFoldDB" id="K6ZKY2"/>
<feature type="transmembrane region" description="Helical" evidence="1">
    <location>
        <begin position="113"/>
        <end position="131"/>
    </location>
</feature>
<keyword evidence="4" id="KW-1185">Reference proteome</keyword>
<dbReference type="PANTHER" id="PTHR30590">
    <property type="entry name" value="INNER MEMBRANE PROTEIN"/>
    <property type="match status" value="1"/>
</dbReference>
<feature type="transmembrane region" description="Helical" evidence="1">
    <location>
        <begin position="217"/>
        <end position="234"/>
    </location>
</feature>
<feature type="transmembrane region" description="Helical" evidence="1">
    <location>
        <begin position="88"/>
        <end position="107"/>
    </location>
</feature>
<feature type="transmembrane region" description="Helical" evidence="1">
    <location>
        <begin position="12"/>
        <end position="31"/>
    </location>
</feature>
<feature type="transmembrane region" description="Helical" evidence="1">
    <location>
        <begin position="254"/>
        <end position="278"/>
    </location>
</feature>
<feature type="transmembrane region" description="Helical" evidence="1">
    <location>
        <begin position="331"/>
        <end position="351"/>
    </location>
</feature>
<dbReference type="Proteomes" id="UP000006251">
    <property type="component" value="Unassembled WGS sequence"/>
</dbReference>
<feature type="transmembrane region" description="Helical" evidence="1">
    <location>
        <begin position="290"/>
        <end position="310"/>
    </location>
</feature>
<organism evidence="3 4">
    <name type="scientific">Brumicola pallidula DSM 14239 = ACAM 615</name>
    <dbReference type="NCBI Taxonomy" id="1121922"/>
    <lineage>
        <taxon>Bacteria</taxon>
        <taxon>Pseudomonadati</taxon>
        <taxon>Pseudomonadota</taxon>
        <taxon>Gammaproteobacteria</taxon>
        <taxon>Alteromonadales</taxon>
        <taxon>Alteromonadaceae</taxon>
        <taxon>Brumicola</taxon>
    </lineage>
</organism>
<accession>K6ZKY2</accession>
<dbReference type="InterPro" id="IPR052529">
    <property type="entry name" value="Bact_Transport_Assoc"/>
</dbReference>
<dbReference type="RefSeq" id="WP_006012665.1">
    <property type="nucleotide sequence ID" value="NZ_AUAV01000027.1"/>
</dbReference>
<gene>
    <name evidence="3" type="ORF">GPAL_2697</name>
</gene>
<proteinExistence type="predicted"/>
<evidence type="ECO:0000313" key="4">
    <source>
        <dbReference type="Proteomes" id="UP000006251"/>
    </source>
</evidence>
<dbReference type="InterPro" id="IPR007349">
    <property type="entry name" value="DUF418"/>
</dbReference>